<dbReference type="InterPro" id="IPR002491">
    <property type="entry name" value="ABC_transptr_periplasmic_BD"/>
</dbReference>
<accession>A0ABV4WV89</accession>
<feature type="domain" description="Fe/B12 periplasmic-binding" evidence="6">
    <location>
        <begin position="17"/>
        <end position="276"/>
    </location>
</feature>
<dbReference type="CDD" id="cd01146">
    <property type="entry name" value="FhuD"/>
    <property type="match status" value="1"/>
</dbReference>
<proteinExistence type="inferred from homology"/>
<protein>
    <submittedName>
        <fullName evidence="7">Iron-siderophore ABC transporter substrate-binding protein</fullName>
    </submittedName>
</protein>
<keyword evidence="3" id="KW-0813">Transport</keyword>
<evidence type="ECO:0000313" key="8">
    <source>
        <dbReference type="Proteomes" id="UP001576780"/>
    </source>
</evidence>
<evidence type="ECO:0000259" key="6">
    <source>
        <dbReference type="PROSITE" id="PS50983"/>
    </source>
</evidence>
<sequence length="279" mass="31070">MQHALGEVCIPVNSQRIISLDVPWTLDPLLALGIKPVGTAIHDYAPYGLSGLLPDEIEGIERVGFTGSASLEKILALKPDLILSLDVHDEQNYQQLSAIAPTVLREFETINTSFKENLRSIAQVVAQEETAEDILAQYQNRVDVLRESVGKRLQGKEISVIHTSTDGSSNIWIENKNANYFQILSDIGVSLKPIFTERNEWASFSIESISQFDADILFIISEKSASSLFQNPLISLLKAVQNNRAYVVDPSIWYVYGPLGMNRLLDDISKYLSEAIQSF</sequence>
<evidence type="ECO:0000256" key="3">
    <source>
        <dbReference type="ARBA" id="ARBA00022448"/>
    </source>
</evidence>
<evidence type="ECO:0000256" key="4">
    <source>
        <dbReference type="ARBA" id="ARBA00022729"/>
    </source>
</evidence>
<feature type="coiled-coil region" evidence="5">
    <location>
        <begin position="121"/>
        <end position="148"/>
    </location>
</feature>
<gene>
    <name evidence="7" type="ORF">ACE1CA_31475</name>
</gene>
<evidence type="ECO:0000256" key="5">
    <source>
        <dbReference type="SAM" id="Coils"/>
    </source>
</evidence>
<dbReference type="EMBL" id="JBHFNT010000289">
    <property type="protein sequence ID" value="MFB2839035.1"/>
    <property type="molecule type" value="Genomic_DNA"/>
</dbReference>
<organism evidence="7 8">
    <name type="scientific">Floridaenema evergladense BLCC-F167</name>
    <dbReference type="NCBI Taxonomy" id="3153639"/>
    <lineage>
        <taxon>Bacteria</taxon>
        <taxon>Bacillati</taxon>
        <taxon>Cyanobacteriota</taxon>
        <taxon>Cyanophyceae</taxon>
        <taxon>Oscillatoriophycideae</taxon>
        <taxon>Aerosakkonematales</taxon>
        <taxon>Aerosakkonemataceae</taxon>
        <taxon>Floridanema</taxon>
        <taxon>Floridanema evergladense</taxon>
    </lineage>
</organism>
<keyword evidence="4" id="KW-0732">Signal</keyword>
<dbReference type="Pfam" id="PF01497">
    <property type="entry name" value="Peripla_BP_2"/>
    <property type="match status" value="1"/>
</dbReference>
<dbReference type="SUPFAM" id="SSF53807">
    <property type="entry name" value="Helical backbone' metal receptor"/>
    <property type="match status" value="1"/>
</dbReference>
<keyword evidence="5" id="KW-0175">Coiled coil</keyword>
<dbReference type="PROSITE" id="PS50983">
    <property type="entry name" value="FE_B12_PBP"/>
    <property type="match status" value="1"/>
</dbReference>
<dbReference type="InterPro" id="IPR051313">
    <property type="entry name" value="Bact_iron-sidero_bind"/>
</dbReference>
<comment type="subcellular location">
    <subcellularLocation>
        <location evidence="1">Cell envelope</location>
    </subcellularLocation>
</comment>
<dbReference type="RefSeq" id="WP_413281325.1">
    <property type="nucleotide sequence ID" value="NZ_JBHFNT010000289.1"/>
</dbReference>
<comment type="caution">
    <text evidence="7">The sequence shown here is derived from an EMBL/GenBank/DDBJ whole genome shotgun (WGS) entry which is preliminary data.</text>
</comment>
<dbReference type="PANTHER" id="PTHR30532">
    <property type="entry name" value="IRON III DICITRATE-BINDING PERIPLASMIC PROTEIN"/>
    <property type="match status" value="1"/>
</dbReference>
<reference evidence="7 8" key="1">
    <citation type="submission" date="2024-09" db="EMBL/GenBank/DDBJ databases">
        <title>Floridaenema gen nov. (Aerosakkonemataceae, Aerosakkonematales ord. nov., Cyanobacteria) from benthic tropical and subtropical fresh waters, with the description of four new species.</title>
        <authorList>
            <person name="Moretto J.A."/>
            <person name="Berthold D.E."/>
            <person name="Lefler F.W."/>
            <person name="Huang I.-S."/>
            <person name="Laughinghouse H. IV."/>
        </authorList>
    </citation>
    <scope>NUCLEOTIDE SEQUENCE [LARGE SCALE GENOMIC DNA]</scope>
    <source>
        <strain evidence="7 8">BLCC-F167</strain>
    </source>
</reference>
<evidence type="ECO:0000256" key="2">
    <source>
        <dbReference type="ARBA" id="ARBA00008814"/>
    </source>
</evidence>
<dbReference type="PANTHER" id="PTHR30532:SF1">
    <property type="entry name" value="IRON(3+)-HYDROXAMATE-BINDING PROTEIN FHUD"/>
    <property type="match status" value="1"/>
</dbReference>
<evidence type="ECO:0000313" key="7">
    <source>
        <dbReference type="EMBL" id="MFB2839035.1"/>
    </source>
</evidence>
<name>A0ABV4WV89_9CYAN</name>
<keyword evidence="8" id="KW-1185">Reference proteome</keyword>
<dbReference type="Proteomes" id="UP001576780">
    <property type="component" value="Unassembled WGS sequence"/>
</dbReference>
<dbReference type="Gene3D" id="3.40.50.1980">
    <property type="entry name" value="Nitrogenase molybdenum iron protein domain"/>
    <property type="match status" value="2"/>
</dbReference>
<evidence type="ECO:0000256" key="1">
    <source>
        <dbReference type="ARBA" id="ARBA00004196"/>
    </source>
</evidence>
<comment type="similarity">
    <text evidence="2">Belongs to the bacterial solute-binding protein 8 family.</text>
</comment>